<dbReference type="VEuPathDB" id="CryptoDB:Cvel_1049"/>
<dbReference type="GO" id="GO:0017119">
    <property type="term" value="C:Golgi transport complex"/>
    <property type="evidence" value="ECO:0007669"/>
    <property type="project" value="InterPro"/>
</dbReference>
<sequence length="780" mass="83973">MTALPADALELNQNVSDPFLRILFSAPPPPPEGGKQLPQPSDDSPPQKHPLHELAQRYVPQLSACTCTKLQQEQLILERRLEEVKDAMEQLASANYGAFISSATTLTNMQEEMRDMSGGFEALEEALKPLEEVVQKFRAGAREVEEKRRGVKALLASHSTVLELLELPALLDTAAKGGQWEEGLELSAFFDNIVKRAPEWAAPSRPTVLKEGEVVQNSRGSVSGPSRLSGVLGLLQDQVEAQKRGMTLQLLGSVEHDVQLPQCVKAVNLIRKMGIFTETALRQEFLARRSLFVDGHKRQLEGQMESDPKAGLRNAADLLRLSIYDAAMHYRALFGSGDRVVSAWLTAQVLWFLRCLRNLLGPFIRPRVPDSQAALRSAKALQSETRGETWMRQRRCDADLLDAPLDAAGAAALFRVAAHSSASLKKMGCHFLPSVSALLEAFVQTRFETMLLAALDVLSSELLRYDWVPSTALGSGGGGRDSRRGSLAAGGGGVNASSHSLGGERGGEEEGQGDEEAQKKAVIRRSLGLTRHRPVALFTNGLVAALNELRQCAFRSIQRPACNALGGTLVEAVQLLGVVREEGSQRRLRVNAVELETLCENMQSLLLPLLAEHMTDIFGKEAKDDIAQIISAPVEGLLLSWGMVKPPAPPVPPPRPVETITSMPGVGPPQQDFPAPSVVAEAQPPTNGLHTGSPDAAGSLSGVPQTSDPVFVQQNVSPQVAQGVHQQLTGNASTAVIPDLSFAATIQGGGTAFETASAPYRPPAMPVQHQQHSAPNPNTI</sequence>
<keyword evidence="4" id="KW-0813">Transport</keyword>
<keyword evidence="7" id="KW-0472">Membrane</keyword>
<evidence type="ECO:0000256" key="4">
    <source>
        <dbReference type="ARBA" id="ARBA00022448"/>
    </source>
</evidence>
<evidence type="ECO:0000256" key="3">
    <source>
        <dbReference type="ARBA" id="ARBA00020983"/>
    </source>
</evidence>
<name>A0A0G4HHP3_9ALVE</name>
<organism evidence="11">
    <name type="scientific">Chromera velia CCMP2878</name>
    <dbReference type="NCBI Taxonomy" id="1169474"/>
    <lineage>
        <taxon>Eukaryota</taxon>
        <taxon>Sar</taxon>
        <taxon>Alveolata</taxon>
        <taxon>Colpodellida</taxon>
        <taxon>Chromeraceae</taxon>
        <taxon>Chromera</taxon>
    </lineage>
</organism>
<dbReference type="InterPro" id="IPR007255">
    <property type="entry name" value="COG8"/>
</dbReference>
<evidence type="ECO:0000256" key="7">
    <source>
        <dbReference type="ARBA" id="ARBA00023136"/>
    </source>
</evidence>
<gene>
    <name evidence="11" type="ORF">Cvel_1049</name>
</gene>
<feature type="region of interest" description="Disordered" evidence="10">
    <location>
        <begin position="664"/>
        <end position="705"/>
    </location>
</feature>
<reference evidence="11" key="1">
    <citation type="submission" date="2014-11" db="EMBL/GenBank/DDBJ databases">
        <authorList>
            <person name="Otto D Thomas"/>
            <person name="Naeem Raeece"/>
        </authorList>
    </citation>
    <scope>NUCLEOTIDE SEQUENCE</scope>
</reference>
<dbReference type="EMBL" id="CDMZ01002736">
    <property type="protein sequence ID" value="CEM43675.1"/>
    <property type="molecule type" value="Genomic_DNA"/>
</dbReference>
<evidence type="ECO:0000256" key="2">
    <source>
        <dbReference type="ARBA" id="ARBA00006419"/>
    </source>
</evidence>
<feature type="compositionally biased region" description="Low complexity" evidence="10">
    <location>
        <begin position="33"/>
        <end position="44"/>
    </location>
</feature>
<evidence type="ECO:0000256" key="6">
    <source>
        <dbReference type="ARBA" id="ARBA00023034"/>
    </source>
</evidence>
<evidence type="ECO:0000256" key="10">
    <source>
        <dbReference type="SAM" id="MobiDB-lite"/>
    </source>
</evidence>
<dbReference type="GO" id="GO:0015031">
    <property type="term" value="P:protein transport"/>
    <property type="evidence" value="ECO:0007669"/>
    <property type="project" value="UniProtKB-KW"/>
</dbReference>
<feature type="region of interest" description="Disordered" evidence="10">
    <location>
        <begin position="473"/>
        <end position="518"/>
    </location>
</feature>
<accession>A0A0G4HHP3</accession>
<proteinExistence type="inferred from homology"/>
<evidence type="ECO:0000256" key="8">
    <source>
        <dbReference type="ARBA" id="ARBA00031347"/>
    </source>
</evidence>
<evidence type="ECO:0000256" key="9">
    <source>
        <dbReference type="SAM" id="Coils"/>
    </source>
</evidence>
<keyword evidence="9" id="KW-0175">Coiled coil</keyword>
<keyword evidence="5" id="KW-0653">Protein transport</keyword>
<comment type="similarity">
    <text evidence="2">Belongs to the COG8 family.</text>
</comment>
<dbReference type="AlphaFoldDB" id="A0A0G4HHP3"/>
<comment type="subcellular location">
    <subcellularLocation>
        <location evidence="1">Golgi apparatus membrane</location>
        <topology evidence="1">Peripheral membrane protein</topology>
    </subcellularLocation>
</comment>
<evidence type="ECO:0000256" key="1">
    <source>
        <dbReference type="ARBA" id="ARBA00004395"/>
    </source>
</evidence>
<feature type="region of interest" description="Disordered" evidence="10">
    <location>
        <begin position="21"/>
        <end position="50"/>
    </location>
</feature>
<dbReference type="PhylomeDB" id="A0A0G4HHP3"/>
<feature type="coiled-coil region" evidence="9">
    <location>
        <begin position="67"/>
        <end position="126"/>
    </location>
</feature>
<dbReference type="SUPFAM" id="SSF74788">
    <property type="entry name" value="Cullin repeat-like"/>
    <property type="match status" value="1"/>
</dbReference>
<evidence type="ECO:0000256" key="5">
    <source>
        <dbReference type="ARBA" id="ARBA00022927"/>
    </source>
</evidence>
<dbReference type="PANTHER" id="PTHR21311">
    <property type="entry name" value="CONSERVED OLIGOMERIC GOLGI COMPLEX COMPONENT 8"/>
    <property type="match status" value="1"/>
</dbReference>
<dbReference type="PANTHER" id="PTHR21311:SF0">
    <property type="entry name" value="CONSERVED OLIGOMERIC GOLGI COMPLEX SUBUNIT 8"/>
    <property type="match status" value="1"/>
</dbReference>
<dbReference type="GO" id="GO:0000139">
    <property type="term" value="C:Golgi membrane"/>
    <property type="evidence" value="ECO:0007669"/>
    <property type="project" value="UniProtKB-SubCell"/>
</dbReference>
<keyword evidence="6" id="KW-0333">Golgi apparatus</keyword>
<dbReference type="InterPro" id="IPR016159">
    <property type="entry name" value="Cullin_repeat-like_dom_sf"/>
</dbReference>
<evidence type="ECO:0000313" key="11">
    <source>
        <dbReference type="EMBL" id="CEM43675.1"/>
    </source>
</evidence>
<dbReference type="Pfam" id="PF04124">
    <property type="entry name" value="Dor1"/>
    <property type="match status" value="2"/>
</dbReference>
<dbReference type="GO" id="GO:0006891">
    <property type="term" value="P:intra-Golgi vesicle-mediated transport"/>
    <property type="evidence" value="ECO:0007669"/>
    <property type="project" value="TreeGrafter"/>
</dbReference>
<protein>
    <recommendedName>
        <fullName evidence="3">Conserved oligomeric Golgi complex subunit 8</fullName>
    </recommendedName>
    <alternativeName>
        <fullName evidence="8">Component of oligomeric Golgi complex 8</fullName>
    </alternativeName>
</protein>